<name>A0A4Q1ATF6_9BACT</name>
<dbReference type="GO" id="GO:0005886">
    <property type="term" value="C:plasma membrane"/>
    <property type="evidence" value="ECO:0007669"/>
    <property type="project" value="UniProtKB-SubCell"/>
</dbReference>
<evidence type="ECO:0000256" key="9">
    <source>
        <dbReference type="ARBA" id="ARBA00023136"/>
    </source>
</evidence>
<dbReference type="SUPFAM" id="SSF55874">
    <property type="entry name" value="ATPase domain of HSP90 chaperone/DNA topoisomerase II/histidine kinase"/>
    <property type="match status" value="1"/>
</dbReference>
<evidence type="ECO:0000256" key="5">
    <source>
        <dbReference type="ARBA" id="ARBA00022679"/>
    </source>
</evidence>
<organism evidence="12 13">
    <name type="scientific">Halarcobacter mediterraneus</name>
    <dbReference type="NCBI Taxonomy" id="2023153"/>
    <lineage>
        <taxon>Bacteria</taxon>
        <taxon>Pseudomonadati</taxon>
        <taxon>Campylobacterota</taxon>
        <taxon>Epsilonproteobacteria</taxon>
        <taxon>Campylobacterales</taxon>
        <taxon>Arcobacteraceae</taxon>
        <taxon>Halarcobacter</taxon>
    </lineage>
</organism>
<keyword evidence="8 10" id="KW-1133">Transmembrane helix</keyword>
<evidence type="ECO:0000256" key="8">
    <source>
        <dbReference type="ARBA" id="ARBA00022989"/>
    </source>
</evidence>
<dbReference type="InterPro" id="IPR050351">
    <property type="entry name" value="BphY/WalK/GraS-like"/>
</dbReference>
<dbReference type="OrthoDB" id="5346691at2"/>
<keyword evidence="9 10" id="KW-0472">Membrane</keyword>
<dbReference type="AlphaFoldDB" id="A0A4Q1ATF6"/>
<evidence type="ECO:0000256" key="10">
    <source>
        <dbReference type="SAM" id="Phobius"/>
    </source>
</evidence>
<comment type="caution">
    <text evidence="12">The sequence shown here is derived from an EMBL/GenBank/DDBJ whole genome shotgun (WGS) entry which is preliminary data.</text>
</comment>
<evidence type="ECO:0000256" key="7">
    <source>
        <dbReference type="ARBA" id="ARBA00022777"/>
    </source>
</evidence>
<feature type="transmembrane region" description="Helical" evidence="10">
    <location>
        <begin position="12"/>
        <end position="30"/>
    </location>
</feature>
<dbReference type="PANTHER" id="PTHR45453">
    <property type="entry name" value="PHOSPHATE REGULON SENSOR PROTEIN PHOR"/>
    <property type="match status" value="1"/>
</dbReference>
<dbReference type="CDD" id="cd00082">
    <property type="entry name" value="HisKA"/>
    <property type="match status" value="1"/>
</dbReference>
<reference evidence="12 13" key="1">
    <citation type="submission" date="2017-09" db="EMBL/GenBank/DDBJ databases">
        <title>Genomics of the genus Arcobacter.</title>
        <authorList>
            <person name="Perez-Cataluna A."/>
            <person name="Figueras M.J."/>
            <person name="Salas-Masso N."/>
        </authorList>
    </citation>
    <scope>NUCLEOTIDE SEQUENCE [LARGE SCALE GENOMIC DNA]</scope>
    <source>
        <strain evidence="12 13">F156-34</strain>
    </source>
</reference>
<evidence type="ECO:0000313" key="12">
    <source>
        <dbReference type="EMBL" id="RXK11950.1"/>
    </source>
</evidence>
<dbReference type="Proteomes" id="UP000289718">
    <property type="component" value="Unassembled WGS sequence"/>
</dbReference>
<evidence type="ECO:0000256" key="3">
    <source>
        <dbReference type="ARBA" id="ARBA00012438"/>
    </source>
</evidence>
<dbReference type="EC" id="2.7.13.3" evidence="3"/>
<dbReference type="Gene3D" id="1.10.287.130">
    <property type="match status" value="1"/>
</dbReference>
<dbReference type="InterPro" id="IPR003594">
    <property type="entry name" value="HATPase_dom"/>
</dbReference>
<evidence type="ECO:0000259" key="11">
    <source>
        <dbReference type="PROSITE" id="PS50109"/>
    </source>
</evidence>
<dbReference type="InterPro" id="IPR003661">
    <property type="entry name" value="HisK_dim/P_dom"/>
</dbReference>
<accession>A0A4Q1ATF6</accession>
<dbReference type="GO" id="GO:0000155">
    <property type="term" value="F:phosphorelay sensor kinase activity"/>
    <property type="evidence" value="ECO:0007669"/>
    <property type="project" value="InterPro"/>
</dbReference>
<evidence type="ECO:0000256" key="1">
    <source>
        <dbReference type="ARBA" id="ARBA00000085"/>
    </source>
</evidence>
<keyword evidence="6 10" id="KW-0812">Transmembrane</keyword>
<comment type="subcellular location">
    <subcellularLocation>
        <location evidence="2">Cell membrane</location>
        <topology evidence="2">Multi-pass membrane protein</topology>
    </subcellularLocation>
</comment>
<evidence type="ECO:0000256" key="6">
    <source>
        <dbReference type="ARBA" id="ARBA00022692"/>
    </source>
</evidence>
<evidence type="ECO:0000256" key="4">
    <source>
        <dbReference type="ARBA" id="ARBA00022475"/>
    </source>
</evidence>
<proteinExistence type="predicted"/>
<evidence type="ECO:0000313" key="13">
    <source>
        <dbReference type="Proteomes" id="UP000289718"/>
    </source>
</evidence>
<dbReference type="PANTHER" id="PTHR45453:SF2">
    <property type="entry name" value="HISTIDINE KINASE"/>
    <property type="match status" value="1"/>
</dbReference>
<gene>
    <name evidence="12" type="ORF">CP965_12290</name>
</gene>
<feature type="domain" description="Histidine kinase" evidence="11">
    <location>
        <begin position="337"/>
        <end position="522"/>
    </location>
</feature>
<dbReference type="SMART" id="SM00387">
    <property type="entry name" value="HATPase_c"/>
    <property type="match status" value="1"/>
</dbReference>
<dbReference type="Gene3D" id="3.30.565.10">
    <property type="entry name" value="Histidine kinase-like ATPase, C-terminal domain"/>
    <property type="match status" value="1"/>
</dbReference>
<dbReference type="PROSITE" id="PS50109">
    <property type="entry name" value="HIS_KIN"/>
    <property type="match status" value="1"/>
</dbReference>
<dbReference type="InterPro" id="IPR005467">
    <property type="entry name" value="His_kinase_dom"/>
</dbReference>
<dbReference type="EMBL" id="NXIE01000005">
    <property type="protein sequence ID" value="RXK11950.1"/>
    <property type="molecule type" value="Genomic_DNA"/>
</dbReference>
<dbReference type="GO" id="GO:0016036">
    <property type="term" value="P:cellular response to phosphate starvation"/>
    <property type="evidence" value="ECO:0007669"/>
    <property type="project" value="TreeGrafter"/>
</dbReference>
<comment type="catalytic activity">
    <reaction evidence="1">
        <text>ATP + protein L-histidine = ADP + protein N-phospho-L-histidine.</text>
        <dbReference type="EC" id="2.7.13.3"/>
    </reaction>
</comment>
<evidence type="ECO:0000256" key="2">
    <source>
        <dbReference type="ARBA" id="ARBA00004651"/>
    </source>
</evidence>
<keyword evidence="5" id="KW-0808">Transferase</keyword>
<feature type="transmembrane region" description="Helical" evidence="10">
    <location>
        <begin position="300"/>
        <end position="321"/>
    </location>
</feature>
<keyword evidence="13" id="KW-1185">Reference proteome</keyword>
<dbReference type="InterPro" id="IPR036890">
    <property type="entry name" value="HATPase_C_sf"/>
</dbReference>
<sequence>MLKPRIKLSTLIIIFLTFFLVVFFILRYYLIENTKLKYLKNERILFYKLQNESNALLTYILHQFSNEKNNLKEIHEKAYNQVILNGYDNSLDEIYNKINEGFISKPYNIYITDNNYIIVNTTYKPDIGFNLSFAKESFEKNKKENLLEVTAPIFESYSQKFFSYTDYFLPNSNRIFQVSYTYQNTDDRLNKIYSLVNKNTTVANYRAYLVLKDGYIGDFIFKKFKGRKLTLDEMEKVKEDAIKIFNRVGKTKLIEDNLKIDNNEYKVLYSKQESVIFDDIQILYSLTFDKSFLENEINKINIISIFLLLVGLAIFFILFKLRYKEILLKQKDKFIKHSVHEIKTPLSIILLNNQLRNKMKGKDKYSFKIEAAIKTLQNSYDDMTFLMTKDKLEYKIEEIELKTFLIERVDYFSTIAKSQGKEIVLNTNSNCGVYITNIELTRLIDNNLSNAIKYSELHSKIEVYLEKNILKFITKGNEIIEKKAIFDKYKREESSIGGHGLGLSIVKDIINKYQIKVEVERKNMRNIFIYHFKCHNTDTLEY</sequence>
<keyword evidence="7" id="KW-0418">Kinase</keyword>
<keyword evidence="4" id="KW-1003">Cell membrane</keyword>
<dbReference type="GO" id="GO:0004721">
    <property type="term" value="F:phosphoprotein phosphatase activity"/>
    <property type="evidence" value="ECO:0007669"/>
    <property type="project" value="TreeGrafter"/>
</dbReference>
<protein>
    <recommendedName>
        <fullName evidence="3">histidine kinase</fullName>
        <ecNumber evidence="3">2.7.13.3</ecNumber>
    </recommendedName>
</protein>
<dbReference type="Pfam" id="PF02518">
    <property type="entry name" value="HATPase_c"/>
    <property type="match status" value="1"/>
</dbReference>